<feature type="non-terminal residue" evidence="1">
    <location>
        <position position="41"/>
    </location>
</feature>
<evidence type="ECO:0000313" key="1">
    <source>
        <dbReference type="EMBL" id="EAQ01966.1"/>
    </source>
</evidence>
<gene>
    <name evidence="1" type="ORF">OB2597_01075</name>
</gene>
<sequence>MLIAVFERIGLHLDNAPINYLTPSHGLALDPAVYLGTAAPD</sequence>
<proteinExistence type="predicted"/>
<evidence type="ECO:0000313" key="2">
    <source>
        <dbReference type="Proteomes" id="UP000004318"/>
    </source>
</evidence>
<name>A3U232_PSEBH</name>
<accession>A3U232</accession>
<reference evidence="1 2" key="1">
    <citation type="journal article" date="2010" name="J. Bacteriol.">
        <title>Genome sequences of Oceanicola granulosus HTCC2516(T) and Oceanicola batsensis HTCC2597(TDelta).</title>
        <authorList>
            <person name="Thrash J.C."/>
            <person name="Cho J.C."/>
            <person name="Vergin K.L."/>
            <person name="Giovannoni S.J."/>
        </authorList>
    </citation>
    <scope>NUCLEOTIDE SEQUENCE [LARGE SCALE GENOMIC DNA]</scope>
    <source>
        <strain evidence="2">ATCC BAA-863 / DSM 15984 / KCTC 12145 / HTCC2597</strain>
    </source>
</reference>
<dbReference type="Proteomes" id="UP000004318">
    <property type="component" value="Unassembled WGS sequence"/>
</dbReference>
<dbReference type="AlphaFoldDB" id="A3U232"/>
<protein>
    <submittedName>
        <fullName evidence="1">Uncharacterized protein</fullName>
    </submittedName>
</protein>
<organism evidence="1 2">
    <name type="scientific">Pseudooceanicola batsensis (strain ATCC BAA-863 / DSM 15984 / KCTC 12145 / HTCC2597)</name>
    <name type="common">Oceanicola batsensis</name>
    <dbReference type="NCBI Taxonomy" id="252305"/>
    <lineage>
        <taxon>Bacteria</taxon>
        <taxon>Pseudomonadati</taxon>
        <taxon>Pseudomonadota</taxon>
        <taxon>Alphaproteobacteria</taxon>
        <taxon>Rhodobacterales</taxon>
        <taxon>Paracoccaceae</taxon>
        <taxon>Pseudooceanicola</taxon>
    </lineage>
</organism>
<comment type="caution">
    <text evidence="1">The sequence shown here is derived from an EMBL/GenBank/DDBJ whole genome shotgun (WGS) entry which is preliminary data.</text>
</comment>
<dbReference type="EMBL" id="AAMO01000010">
    <property type="protein sequence ID" value="EAQ01966.1"/>
    <property type="molecule type" value="Genomic_DNA"/>
</dbReference>
<keyword evidence="2" id="KW-1185">Reference proteome</keyword>
<dbReference type="HOGENOM" id="CLU_3281483_0_0_5"/>